<proteinExistence type="predicted"/>
<keyword evidence="2" id="KW-1185">Reference proteome</keyword>
<evidence type="ECO:0000313" key="2">
    <source>
        <dbReference type="Proteomes" id="UP001433508"/>
    </source>
</evidence>
<dbReference type="EMBL" id="MU971504">
    <property type="protein sequence ID" value="KAK9234180.1"/>
    <property type="molecule type" value="Genomic_DNA"/>
</dbReference>
<comment type="caution">
    <text evidence="1">The sequence shown here is derived from an EMBL/GenBank/DDBJ whole genome shotgun (WGS) entry which is preliminary data.</text>
</comment>
<reference evidence="2" key="1">
    <citation type="journal article" date="2024" name="Front. Bioeng. Biotechnol.">
        <title>Genome-scale model development and genomic sequencing of the oleaginous clade Lipomyces.</title>
        <authorList>
            <person name="Czajka J.J."/>
            <person name="Han Y."/>
            <person name="Kim J."/>
            <person name="Mondo S.J."/>
            <person name="Hofstad B.A."/>
            <person name="Robles A."/>
            <person name="Haridas S."/>
            <person name="Riley R."/>
            <person name="LaButti K."/>
            <person name="Pangilinan J."/>
            <person name="Andreopoulos W."/>
            <person name="Lipzen A."/>
            <person name="Yan J."/>
            <person name="Wang M."/>
            <person name="Ng V."/>
            <person name="Grigoriev I.V."/>
            <person name="Spatafora J.W."/>
            <person name="Magnuson J.K."/>
            <person name="Baker S.E."/>
            <person name="Pomraning K.R."/>
        </authorList>
    </citation>
    <scope>NUCLEOTIDE SEQUENCE [LARGE SCALE GENOMIC DNA]</scope>
    <source>
        <strain evidence="2">CBS 7786</strain>
    </source>
</reference>
<dbReference type="Proteomes" id="UP001433508">
    <property type="component" value="Unassembled WGS sequence"/>
</dbReference>
<evidence type="ECO:0000313" key="1">
    <source>
        <dbReference type="EMBL" id="KAK9234180.1"/>
    </source>
</evidence>
<name>A0ACC3SRC2_LIPKO</name>
<sequence length="254" mass="28360">MNAIITKRASARIPYASARGFHRLYSSRPISSGGLMTRASVLFAVKSSRTFFKLSSIISSARTNLSRQLMFQRSRRYNSSLTNGPASQQAQTAKPEKKEGFLKRMSKKYGISVVYVYLGLSALDFPVCFALVHTLGQEKISEWEDTVSEYVKPVTESVKDVLRSVGIKLPQRQEHRPADIEETTSIQHKPSLLTEAAIAYGIHKSLIFIRLPLAAAITPSIVKFLQRQFPTMFVSSAAGVTHPDIKRRFFGGLF</sequence>
<gene>
    <name evidence="1" type="ORF">V1525DRAFT_413853</name>
</gene>
<accession>A0ACC3SRC2</accession>
<protein>
    <submittedName>
        <fullName evidence="1">Uncharacterized protein</fullName>
    </submittedName>
</protein>
<organism evidence="1 2">
    <name type="scientific">Lipomyces kononenkoae</name>
    <name type="common">Yeast</name>
    <dbReference type="NCBI Taxonomy" id="34357"/>
    <lineage>
        <taxon>Eukaryota</taxon>
        <taxon>Fungi</taxon>
        <taxon>Dikarya</taxon>
        <taxon>Ascomycota</taxon>
        <taxon>Saccharomycotina</taxon>
        <taxon>Lipomycetes</taxon>
        <taxon>Lipomycetales</taxon>
        <taxon>Lipomycetaceae</taxon>
        <taxon>Lipomyces</taxon>
    </lineage>
</organism>